<keyword evidence="3" id="KW-1185">Reference proteome</keyword>
<name>A0A8K0KDB8_LADFU</name>
<dbReference type="AlphaFoldDB" id="A0A8K0KDB8"/>
<proteinExistence type="predicted"/>
<evidence type="ECO:0000256" key="1">
    <source>
        <dbReference type="SAM" id="MobiDB-lite"/>
    </source>
</evidence>
<protein>
    <submittedName>
        <fullName evidence="2">Uncharacterized protein</fullName>
    </submittedName>
</protein>
<reference evidence="2" key="2">
    <citation type="submission" date="2017-10" db="EMBL/GenBank/DDBJ databases">
        <title>Ladona fulva Genome sequencing and assembly.</title>
        <authorList>
            <person name="Murali S."/>
            <person name="Richards S."/>
            <person name="Bandaranaike D."/>
            <person name="Bellair M."/>
            <person name="Blankenburg K."/>
            <person name="Chao H."/>
            <person name="Dinh H."/>
            <person name="Doddapaneni H."/>
            <person name="Dugan-Rocha S."/>
            <person name="Elkadiri S."/>
            <person name="Gnanaolivu R."/>
            <person name="Hernandez B."/>
            <person name="Skinner E."/>
            <person name="Javaid M."/>
            <person name="Lee S."/>
            <person name="Li M."/>
            <person name="Ming W."/>
            <person name="Munidasa M."/>
            <person name="Muniz J."/>
            <person name="Nguyen L."/>
            <person name="Hughes D."/>
            <person name="Osuji N."/>
            <person name="Pu L.-L."/>
            <person name="Puazo M."/>
            <person name="Qu C."/>
            <person name="Quiroz J."/>
            <person name="Raj R."/>
            <person name="Weissenberger G."/>
            <person name="Xin Y."/>
            <person name="Zou X."/>
            <person name="Han Y."/>
            <person name="Worley K."/>
            <person name="Muzny D."/>
            <person name="Gibbs R."/>
        </authorList>
    </citation>
    <scope>NUCLEOTIDE SEQUENCE</scope>
    <source>
        <strain evidence="2">Sampled in the wild</strain>
    </source>
</reference>
<feature type="compositionally biased region" description="Acidic residues" evidence="1">
    <location>
        <begin position="21"/>
        <end position="37"/>
    </location>
</feature>
<dbReference type="Proteomes" id="UP000792457">
    <property type="component" value="Unassembled WGS sequence"/>
</dbReference>
<dbReference type="OrthoDB" id="10684025at2759"/>
<evidence type="ECO:0000313" key="2">
    <source>
        <dbReference type="EMBL" id="KAG8232001.1"/>
    </source>
</evidence>
<evidence type="ECO:0000313" key="3">
    <source>
        <dbReference type="Proteomes" id="UP000792457"/>
    </source>
</evidence>
<sequence>MDELFLIQEESKEMAGMPLEELSEEEQSQIGEVEESFLETNRNSLADETPPDLDADNCPSSVIGEPEKRPLSSSSQLNLEPALKELDSTSIIATSDVPASHIIPCTSSSEKSSNLTTSYHINHSSNTHACKICSFKTPYDSVMVWHLRMHMKSGRWCDFCNVAIPVQESHFLSMKRKVCSGRARRRPIAKSTLPAILPAVPKESSYPFKPLCLPLIPIENEQTSAPVLVITKEPESLQEAVEIPTAIIELPKNFESVESVIEQQCIIESGTVQDKPEVGEEKVLGARIDAQLGEPFCVEEFSRIAESGSERLETVNTIGTIREEFSISISECDNLLEDAAGQDFNTLPNQHGVINDACVPENVGEFTEDGIQVSKSDNLNDREVFCEDSVERSFLDTLSSQQEGKFHEILPEICSESNEQGMMSIASDANLTNKDVSFARSDGLGESELAIAYENSVAALMCQSDDSEGILTYQ</sequence>
<dbReference type="EMBL" id="KZ308586">
    <property type="protein sequence ID" value="KAG8232001.1"/>
    <property type="molecule type" value="Genomic_DNA"/>
</dbReference>
<reference evidence="2" key="1">
    <citation type="submission" date="2013-04" db="EMBL/GenBank/DDBJ databases">
        <authorList>
            <person name="Qu J."/>
            <person name="Murali S.C."/>
            <person name="Bandaranaike D."/>
            <person name="Bellair M."/>
            <person name="Blankenburg K."/>
            <person name="Chao H."/>
            <person name="Dinh H."/>
            <person name="Doddapaneni H."/>
            <person name="Downs B."/>
            <person name="Dugan-Rocha S."/>
            <person name="Elkadiri S."/>
            <person name="Gnanaolivu R.D."/>
            <person name="Hernandez B."/>
            <person name="Javaid M."/>
            <person name="Jayaseelan J.C."/>
            <person name="Lee S."/>
            <person name="Li M."/>
            <person name="Ming W."/>
            <person name="Munidasa M."/>
            <person name="Muniz J."/>
            <person name="Nguyen L."/>
            <person name="Ongeri F."/>
            <person name="Osuji N."/>
            <person name="Pu L.-L."/>
            <person name="Puazo M."/>
            <person name="Qu C."/>
            <person name="Quiroz J."/>
            <person name="Raj R."/>
            <person name="Weissenberger G."/>
            <person name="Xin Y."/>
            <person name="Zou X."/>
            <person name="Han Y."/>
            <person name="Richards S."/>
            <person name="Worley K."/>
            <person name="Muzny D."/>
            <person name="Gibbs R."/>
        </authorList>
    </citation>
    <scope>NUCLEOTIDE SEQUENCE</scope>
    <source>
        <strain evidence="2">Sampled in the wild</strain>
    </source>
</reference>
<gene>
    <name evidence="2" type="ORF">J437_LFUL010261</name>
</gene>
<accession>A0A8K0KDB8</accession>
<feature type="region of interest" description="Disordered" evidence="1">
    <location>
        <begin position="1"/>
        <end position="76"/>
    </location>
</feature>
<comment type="caution">
    <text evidence="2">The sequence shown here is derived from an EMBL/GenBank/DDBJ whole genome shotgun (WGS) entry which is preliminary data.</text>
</comment>
<organism evidence="2 3">
    <name type="scientific">Ladona fulva</name>
    <name type="common">Scarce chaser dragonfly</name>
    <name type="synonym">Libellula fulva</name>
    <dbReference type="NCBI Taxonomy" id="123851"/>
    <lineage>
        <taxon>Eukaryota</taxon>
        <taxon>Metazoa</taxon>
        <taxon>Ecdysozoa</taxon>
        <taxon>Arthropoda</taxon>
        <taxon>Hexapoda</taxon>
        <taxon>Insecta</taxon>
        <taxon>Pterygota</taxon>
        <taxon>Palaeoptera</taxon>
        <taxon>Odonata</taxon>
        <taxon>Epiprocta</taxon>
        <taxon>Anisoptera</taxon>
        <taxon>Libelluloidea</taxon>
        <taxon>Libellulidae</taxon>
        <taxon>Ladona</taxon>
    </lineage>
</organism>